<name>H0JNI5_9NOCA</name>
<dbReference type="InterPro" id="IPR036250">
    <property type="entry name" value="AcylCo_DH-like_C"/>
</dbReference>
<dbReference type="SUPFAM" id="SSF47203">
    <property type="entry name" value="Acyl-CoA dehydrogenase C-terminal domain-like"/>
    <property type="match status" value="1"/>
</dbReference>
<gene>
    <name evidence="1" type="ORF">AK37_05872</name>
</gene>
<evidence type="ECO:0000313" key="1">
    <source>
        <dbReference type="EMBL" id="EHK84957.1"/>
    </source>
</evidence>
<comment type="caution">
    <text evidence="1">The sequence shown here is derived from an EMBL/GenBank/DDBJ whole genome shotgun (WGS) entry which is preliminary data.</text>
</comment>
<accession>H0JNI5</accession>
<organism evidence="1 2">
    <name type="scientific">Rhodococcus pyridinivorans AK37</name>
    <dbReference type="NCBI Taxonomy" id="1114960"/>
    <lineage>
        <taxon>Bacteria</taxon>
        <taxon>Bacillati</taxon>
        <taxon>Actinomycetota</taxon>
        <taxon>Actinomycetes</taxon>
        <taxon>Mycobacteriales</taxon>
        <taxon>Nocardiaceae</taxon>
        <taxon>Rhodococcus</taxon>
    </lineage>
</organism>
<dbReference type="AlphaFoldDB" id="H0JNI5"/>
<proteinExistence type="predicted"/>
<dbReference type="EMBL" id="AHBW01000033">
    <property type="protein sequence ID" value="EHK84957.1"/>
    <property type="molecule type" value="Genomic_DNA"/>
</dbReference>
<evidence type="ECO:0000313" key="2">
    <source>
        <dbReference type="Proteomes" id="UP000005064"/>
    </source>
</evidence>
<dbReference type="GO" id="GO:0016627">
    <property type="term" value="F:oxidoreductase activity, acting on the CH-CH group of donors"/>
    <property type="evidence" value="ECO:0007669"/>
    <property type="project" value="InterPro"/>
</dbReference>
<protein>
    <submittedName>
        <fullName evidence="1">Acyl-CoA dehydrogenase</fullName>
    </submittedName>
</protein>
<reference evidence="1 2" key="1">
    <citation type="submission" date="2011-12" db="EMBL/GenBank/DDBJ databases">
        <authorList>
            <person name="Kriszt B."/>
            <person name="Tancsics A."/>
            <person name="Cserhati M."/>
            <person name="Toth A."/>
            <person name="Nagy I."/>
            <person name="Horvath B."/>
            <person name="Tamura T."/>
            <person name="Kukolya J."/>
            <person name="Szoboszlay S."/>
        </authorList>
    </citation>
    <scope>NUCLEOTIDE SEQUENCE [LARGE SCALE GENOMIC DNA]</scope>
    <source>
        <strain evidence="1 2">AK37</strain>
    </source>
</reference>
<dbReference type="PATRIC" id="fig|1114960.4.peg.1180"/>
<dbReference type="Proteomes" id="UP000005064">
    <property type="component" value="Unassembled WGS sequence"/>
</dbReference>
<sequence length="38" mass="4117">MVGEVGQDWSQLMPGPATERLILAAQMLGVAERAFDDL</sequence>